<dbReference type="InterPro" id="IPR019734">
    <property type="entry name" value="TPR_rpt"/>
</dbReference>
<comment type="subcellular location">
    <subcellularLocation>
        <location evidence="1">Cell envelope</location>
    </subcellularLocation>
</comment>
<feature type="domain" description="Cytochrome c-type biogenesis protein H Ig-like" evidence="7">
    <location>
        <begin position="306"/>
        <end position="359"/>
    </location>
</feature>
<comment type="caution">
    <text evidence="9">The sequence shown here is derived from an EMBL/GenBank/DDBJ whole genome shotgun (WGS) entry which is preliminary data.</text>
</comment>
<dbReference type="SMART" id="SM00028">
    <property type="entry name" value="TPR"/>
    <property type="match status" value="1"/>
</dbReference>
<feature type="transmembrane region" description="Helical" evidence="6">
    <location>
        <begin position="6"/>
        <end position="23"/>
    </location>
</feature>
<dbReference type="InterPro" id="IPR051263">
    <property type="entry name" value="C-type_cytochrome_biogenesis"/>
</dbReference>
<sequence length="360" mass="38760">MTFWIIVALMMGLGIAVLAFVLLRKRPDITSNQREQNLLLAKEKLVELDQEKAAGNLDEETYAQAKEELETGLLEDTSAEDTVARVQPASARAAAVAVALLVPVLSLGLYMNLGSPKYVEMSGTPGAQSPHAMNAGGKTPTMAELLIALEERVQQAPDDPEGWFMLGRVYQSMNRYADAVKAYEKLAELTDNHPQALIALADSLAMVQGGKLSGRPYELVRQALDQAPDDSTALWLAGQGAMEAADYQNAIYYWRQAEAGLADKPDYVQELRNLIRQAKQVAANAGVELDDPGSSLAEPSAQPAGITLSVSLTPELQDKVNPGDRLFIFAKQVQGSPMPVAAVRITAGDLPARLTLDDSS</sequence>
<evidence type="ECO:0000259" key="7">
    <source>
        <dbReference type="Pfam" id="PF23892"/>
    </source>
</evidence>
<dbReference type="GO" id="GO:0030313">
    <property type="term" value="C:cell envelope"/>
    <property type="evidence" value="ECO:0007669"/>
    <property type="project" value="UniProtKB-SubCell"/>
</dbReference>
<organism evidence="9">
    <name type="scientific">Thiolapillus brandeum</name>
    <dbReference type="NCBI Taxonomy" id="1076588"/>
    <lineage>
        <taxon>Bacteria</taxon>
        <taxon>Pseudomonadati</taxon>
        <taxon>Pseudomonadota</taxon>
        <taxon>Gammaproteobacteria</taxon>
        <taxon>Chromatiales</taxon>
        <taxon>Sedimenticolaceae</taxon>
        <taxon>Thiolapillus</taxon>
    </lineage>
</organism>
<dbReference type="Pfam" id="PF23914">
    <property type="entry name" value="TPR_CcmH_CycH"/>
    <property type="match status" value="1"/>
</dbReference>
<dbReference type="InterPro" id="IPR056412">
    <property type="entry name" value="Ig_CycH"/>
</dbReference>
<dbReference type="PANTHER" id="PTHR47870">
    <property type="entry name" value="CYTOCHROME C-TYPE BIOGENESIS PROTEIN CCMH"/>
    <property type="match status" value="1"/>
</dbReference>
<gene>
    <name evidence="9" type="primary">ccmI</name>
    <name evidence="9" type="ORF">ENG92_04330</name>
</gene>
<dbReference type="InterPro" id="IPR056413">
    <property type="entry name" value="TPR_CcmH_CycH"/>
</dbReference>
<dbReference type="SUPFAM" id="SSF48452">
    <property type="entry name" value="TPR-like"/>
    <property type="match status" value="1"/>
</dbReference>
<evidence type="ECO:0000256" key="5">
    <source>
        <dbReference type="PROSITE-ProRule" id="PRU00339"/>
    </source>
</evidence>
<keyword evidence="3" id="KW-0201">Cytochrome c-type biogenesis</keyword>
<dbReference type="GO" id="GO:0005886">
    <property type="term" value="C:plasma membrane"/>
    <property type="evidence" value="ECO:0007669"/>
    <property type="project" value="TreeGrafter"/>
</dbReference>
<dbReference type="InterPro" id="IPR011990">
    <property type="entry name" value="TPR-like_helical_dom_sf"/>
</dbReference>
<evidence type="ECO:0000256" key="1">
    <source>
        <dbReference type="ARBA" id="ARBA00004196"/>
    </source>
</evidence>
<dbReference type="GO" id="GO:0017004">
    <property type="term" value="P:cytochrome complex assembly"/>
    <property type="evidence" value="ECO:0007669"/>
    <property type="project" value="UniProtKB-KW"/>
</dbReference>
<keyword evidence="6" id="KW-1133">Transmembrane helix</keyword>
<evidence type="ECO:0000256" key="3">
    <source>
        <dbReference type="ARBA" id="ARBA00022748"/>
    </source>
</evidence>
<dbReference type="PROSITE" id="PS50005">
    <property type="entry name" value="TPR"/>
    <property type="match status" value="1"/>
</dbReference>
<feature type="domain" description="Cytochrome c-type biogenesis protein H TPR" evidence="8">
    <location>
        <begin position="141"/>
        <end position="261"/>
    </location>
</feature>
<dbReference type="EMBL" id="DRCV01000191">
    <property type="protein sequence ID" value="HDK38225.1"/>
    <property type="molecule type" value="Genomic_DNA"/>
</dbReference>
<feature type="non-terminal residue" evidence="9">
    <location>
        <position position="360"/>
    </location>
</feature>
<reference evidence="9" key="1">
    <citation type="journal article" date="2020" name="mSystems">
        <title>Genome- and Community-Level Interaction Insights into Carbon Utilization and Element Cycling Functions of Hydrothermarchaeota in Hydrothermal Sediment.</title>
        <authorList>
            <person name="Zhou Z."/>
            <person name="Liu Y."/>
            <person name="Xu W."/>
            <person name="Pan J."/>
            <person name="Luo Z.H."/>
            <person name="Li M."/>
        </authorList>
    </citation>
    <scope>NUCLEOTIDE SEQUENCE [LARGE SCALE GENOMIC DNA]</scope>
    <source>
        <strain evidence="9">HyVt-26</strain>
    </source>
</reference>
<dbReference type="AlphaFoldDB" id="A0A831K9A7"/>
<dbReference type="NCBIfam" id="TIGR03142">
    <property type="entry name" value="cytochro_ccmI"/>
    <property type="match status" value="1"/>
</dbReference>
<dbReference type="PANTHER" id="PTHR47870:SF4">
    <property type="entry name" value="CYTOCHROME C-TYPE BIOGENESIS PROTEIN CYCH"/>
    <property type="match status" value="1"/>
</dbReference>
<keyword evidence="6" id="KW-0472">Membrane</keyword>
<keyword evidence="2" id="KW-0677">Repeat</keyword>
<dbReference type="Pfam" id="PF23892">
    <property type="entry name" value="Ig_CycH"/>
    <property type="match status" value="1"/>
</dbReference>
<feature type="transmembrane region" description="Helical" evidence="6">
    <location>
        <begin position="93"/>
        <end position="113"/>
    </location>
</feature>
<dbReference type="Gene3D" id="1.25.40.10">
    <property type="entry name" value="Tetratricopeptide repeat domain"/>
    <property type="match status" value="1"/>
</dbReference>
<dbReference type="InterPro" id="IPR017560">
    <property type="entry name" value="Cyt_c_biogenesis_CcmI"/>
</dbReference>
<accession>A0A831K9A7</accession>
<keyword evidence="4 5" id="KW-0802">TPR repeat</keyword>
<proteinExistence type="predicted"/>
<feature type="repeat" description="TPR" evidence="5">
    <location>
        <begin position="160"/>
        <end position="193"/>
    </location>
</feature>
<evidence type="ECO:0000313" key="9">
    <source>
        <dbReference type="EMBL" id="HDK38225.1"/>
    </source>
</evidence>
<name>A0A831K9A7_9GAMM</name>
<evidence type="ECO:0000256" key="6">
    <source>
        <dbReference type="SAM" id="Phobius"/>
    </source>
</evidence>
<keyword evidence="6" id="KW-0812">Transmembrane</keyword>
<dbReference type="Proteomes" id="UP000885822">
    <property type="component" value="Unassembled WGS sequence"/>
</dbReference>
<evidence type="ECO:0000256" key="4">
    <source>
        <dbReference type="ARBA" id="ARBA00022803"/>
    </source>
</evidence>
<evidence type="ECO:0000256" key="2">
    <source>
        <dbReference type="ARBA" id="ARBA00022737"/>
    </source>
</evidence>
<evidence type="ECO:0000259" key="8">
    <source>
        <dbReference type="Pfam" id="PF23914"/>
    </source>
</evidence>
<protein>
    <submittedName>
        <fullName evidence="9">C-type cytochrome biogenesis protein CcmI</fullName>
    </submittedName>
</protein>